<evidence type="ECO:0000256" key="6">
    <source>
        <dbReference type="SAM" id="MobiDB-lite"/>
    </source>
</evidence>
<feature type="compositionally biased region" description="Polar residues" evidence="6">
    <location>
        <begin position="288"/>
        <end position="307"/>
    </location>
</feature>
<protein>
    <recommendedName>
        <fullName evidence="11">RING-type domain-containing protein</fullName>
    </recommendedName>
</protein>
<dbReference type="Gene3D" id="3.30.1520.10">
    <property type="entry name" value="Phox-like domain"/>
    <property type="match status" value="1"/>
</dbReference>
<evidence type="ECO:0000313" key="9">
    <source>
        <dbReference type="EMBL" id="EER01398.1"/>
    </source>
</evidence>
<dbReference type="InterPro" id="IPR017907">
    <property type="entry name" value="Znf_RING_CS"/>
</dbReference>
<dbReference type="InterPro" id="IPR001683">
    <property type="entry name" value="PX_dom"/>
</dbReference>
<keyword evidence="2 4" id="KW-0863">Zinc-finger</keyword>
<sequence length="927" mass="101758">MPPRRSTAAKAKAKPATPPPLPTYKLRYCDKDSISPNLHCSVCCEVFTDPVCATPCGHTFCRECLYQWLGLKNTTCPECRGRITKQNCHNDLMARKFLDEQDVYCPFRGCQWDGKHGDLEAHMGDCDCDPRRVPDFLNSSSLEDSQEDANSSMMGGALRMELLRQNNSSLLKAAEQGFFTRSTVPIEEILDDDDEEENDGYEEPTGEAKATTSALRVLRKLSPLEVPIPLSVKIPSFETKSALMGLNYTTYNIKVEDFNRPHSVNRRFDDFVKFHEHISSLPYHRGSSRGSENGDGQSPPTLGSICSPSGDPLVPALPPKQMFGSTLPAVVEERRPALERILQRAARREEVLSLDSSDSFWKLLELPSACAVVCRFLIPSGQRSCQRIQDLCGLLDPDKGKEQYRLKHEAVVRCLLNIVDSEARGIISLPPPAFASVMDVLHFIVSDEGSPGNVGASENARKLFVSEGGILSLLRVLARGGPEEAGNGDVVILSSDRPTVDGDVGPDNTTVRIDQAKRVLNGLIQASGEAFSGRLLETFQAYDAITVITEELLPVSKAHLHDTIAKLLWLSLDEEFQGRRDATKQNRFGSLAAADYRVAAFRKPLPFGSCAGITPIFPNTNPRMLGSSSSVSRSTPGECVAVDESLRGALQEHIASRRMRNAQDVEQQEGYLFSLVAECDARREAINKAVAPTEMNDAFRSFDKCLARYLQSIQDTDAVLSKCRAGIAKLNSSAEADLRPLPELDPGEVLAWATSALELQQVEGEIAALNDKAEACDREARRAKKEAHAVEQRLKTITADLHALDARIISEGKAPGDERRQLADTRSELDAQLLQLKQVAASKRLEGNTLKQRAAEIAAGQGATVASSTVDRAQQARGDVIVEEWVARMEASKKSTRQVHKLSTHLSTVGMRLQQNEKAAQEDLLAS</sequence>
<dbReference type="Gene3D" id="3.30.40.10">
    <property type="entry name" value="Zinc/RING finger domain, C3HC4 (zinc finger)"/>
    <property type="match status" value="1"/>
</dbReference>
<accession>C5LPD6</accession>
<evidence type="ECO:0000256" key="5">
    <source>
        <dbReference type="SAM" id="Coils"/>
    </source>
</evidence>
<dbReference type="PROSITE" id="PS00518">
    <property type="entry name" value="ZF_RING_1"/>
    <property type="match status" value="1"/>
</dbReference>
<feature type="region of interest" description="Disordered" evidence="6">
    <location>
        <begin position="185"/>
        <end position="210"/>
    </location>
</feature>
<dbReference type="InterPro" id="IPR001841">
    <property type="entry name" value="Znf_RING"/>
</dbReference>
<dbReference type="InterPro" id="IPR051438">
    <property type="entry name" value="RNF_E3_ubiq-protein_ligase"/>
</dbReference>
<dbReference type="SMART" id="SM00312">
    <property type="entry name" value="PX"/>
    <property type="match status" value="1"/>
</dbReference>
<gene>
    <name evidence="9" type="ORF">Pmar_PMAR027527</name>
</gene>
<dbReference type="RefSeq" id="XP_002768680.1">
    <property type="nucleotide sequence ID" value="XM_002768634.1"/>
</dbReference>
<dbReference type="SUPFAM" id="SSF57850">
    <property type="entry name" value="RING/U-box"/>
    <property type="match status" value="1"/>
</dbReference>
<feature type="compositionally biased region" description="Acidic residues" evidence="6">
    <location>
        <begin position="188"/>
        <end position="205"/>
    </location>
</feature>
<keyword evidence="1" id="KW-0479">Metal-binding</keyword>
<evidence type="ECO:0000256" key="3">
    <source>
        <dbReference type="ARBA" id="ARBA00022833"/>
    </source>
</evidence>
<evidence type="ECO:0000256" key="1">
    <source>
        <dbReference type="ARBA" id="ARBA00022723"/>
    </source>
</evidence>
<dbReference type="SMART" id="SM00184">
    <property type="entry name" value="RING"/>
    <property type="match status" value="1"/>
</dbReference>
<dbReference type="PANTHER" id="PTHR46016">
    <property type="entry name" value="ZINC FINGER, RING/FYVE/PHD-TYPE"/>
    <property type="match status" value="1"/>
</dbReference>
<evidence type="ECO:0000256" key="2">
    <source>
        <dbReference type="ARBA" id="ARBA00022771"/>
    </source>
</evidence>
<name>C5LPD6_PERM5</name>
<feature type="coiled-coil region" evidence="5">
    <location>
        <begin position="759"/>
        <end position="800"/>
    </location>
</feature>
<feature type="domain" description="RING-type" evidence="7">
    <location>
        <begin position="40"/>
        <end position="80"/>
    </location>
</feature>
<dbReference type="Pfam" id="PF00787">
    <property type="entry name" value="PX"/>
    <property type="match status" value="1"/>
</dbReference>
<evidence type="ECO:0000313" key="10">
    <source>
        <dbReference type="Proteomes" id="UP000007800"/>
    </source>
</evidence>
<dbReference type="GO" id="GO:0000209">
    <property type="term" value="P:protein polyubiquitination"/>
    <property type="evidence" value="ECO:0007669"/>
    <property type="project" value="TreeGrafter"/>
</dbReference>
<keyword evidence="5" id="KW-0175">Coiled coil</keyword>
<evidence type="ECO:0008006" key="11">
    <source>
        <dbReference type="Google" id="ProtNLM"/>
    </source>
</evidence>
<keyword evidence="3" id="KW-0862">Zinc</keyword>
<dbReference type="PROSITE" id="PS50195">
    <property type="entry name" value="PX"/>
    <property type="match status" value="1"/>
</dbReference>
<evidence type="ECO:0000256" key="4">
    <source>
        <dbReference type="PROSITE-ProRule" id="PRU00175"/>
    </source>
</evidence>
<evidence type="ECO:0000259" key="8">
    <source>
        <dbReference type="PROSITE" id="PS50195"/>
    </source>
</evidence>
<dbReference type="EMBL" id="GG684111">
    <property type="protein sequence ID" value="EER01398.1"/>
    <property type="molecule type" value="Genomic_DNA"/>
</dbReference>
<dbReference type="PANTHER" id="PTHR46016:SF1">
    <property type="entry name" value="RING-TYPE DOMAIN-CONTAINING PROTEIN"/>
    <property type="match status" value="1"/>
</dbReference>
<feature type="region of interest" description="Disordered" evidence="6">
    <location>
        <begin position="283"/>
        <end position="309"/>
    </location>
</feature>
<keyword evidence="10" id="KW-1185">Reference proteome</keyword>
<reference evidence="9 10" key="1">
    <citation type="submission" date="2008-07" db="EMBL/GenBank/DDBJ databases">
        <authorList>
            <person name="El-Sayed N."/>
            <person name="Caler E."/>
            <person name="Inman J."/>
            <person name="Amedeo P."/>
            <person name="Hass B."/>
            <person name="Wortman J."/>
        </authorList>
    </citation>
    <scope>NUCLEOTIDE SEQUENCE [LARGE SCALE GENOMIC DNA]</scope>
    <source>
        <strain evidence="10">ATCC 50983 / TXsc</strain>
    </source>
</reference>
<dbReference type="GO" id="GO:0061630">
    <property type="term" value="F:ubiquitin protein ligase activity"/>
    <property type="evidence" value="ECO:0007669"/>
    <property type="project" value="TreeGrafter"/>
</dbReference>
<organism evidence="10">
    <name type="scientific">Perkinsus marinus (strain ATCC 50983 / TXsc)</name>
    <dbReference type="NCBI Taxonomy" id="423536"/>
    <lineage>
        <taxon>Eukaryota</taxon>
        <taxon>Sar</taxon>
        <taxon>Alveolata</taxon>
        <taxon>Perkinsozoa</taxon>
        <taxon>Perkinsea</taxon>
        <taxon>Perkinsida</taxon>
        <taxon>Perkinsidae</taxon>
        <taxon>Perkinsus</taxon>
    </lineage>
</organism>
<dbReference type="InterPro" id="IPR036871">
    <property type="entry name" value="PX_dom_sf"/>
</dbReference>
<dbReference type="GO" id="GO:0008270">
    <property type="term" value="F:zinc ion binding"/>
    <property type="evidence" value="ECO:0007669"/>
    <property type="project" value="UniProtKB-KW"/>
</dbReference>
<evidence type="ECO:0000259" key="7">
    <source>
        <dbReference type="PROSITE" id="PS50089"/>
    </source>
</evidence>
<dbReference type="GO" id="GO:0006511">
    <property type="term" value="P:ubiquitin-dependent protein catabolic process"/>
    <property type="evidence" value="ECO:0007669"/>
    <property type="project" value="TreeGrafter"/>
</dbReference>
<dbReference type="OrthoDB" id="438726at2759"/>
<dbReference type="Pfam" id="PF13445">
    <property type="entry name" value="zf-RING_UBOX"/>
    <property type="match status" value="1"/>
</dbReference>
<dbReference type="InterPro" id="IPR027370">
    <property type="entry name" value="Znf-RING_euk"/>
</dbReference>
<dbReference type="GeneID" id="9039882"/>
<dbReference type="GO" id="GO:0035091">
    <property type="term" value="F:phosphatidylinositol binding"/>
    <property type="evidence" value="ECO:0007669"/>
    <property type="project" value="InterPro"/>
</dbReference>
<dbReference type="AlphaFoldDB" id="C5LPD6"/>
<dbReference type="CDD" id="cd16503">
    <property type="entry name" value="RING-HC_CHFR"/>
    <property type="match status" value="1"/>
</dbReference>
<dbReference type="InterPro" id="IPR013083">
    <property type="entry name" value="Znf_RING/FYVE/PHD"/>
</dbReference>
<proteinExistence type="predicted"/>
<dbReference type="InParanoid" id="C5LPD6"/>
<dbReference type="Proteomes" id="UP000007800">
    <property type="component" value="Unassembled WGS sequence"/>
</dbReference>
<dbReference type="PROSITE" id="PS50089">
    <property type="entry name" value="ZF_RING_2"/>
    <property type="match status" value="1"/>
</dbReference>
<dbReference type="CDD" id="cd06093">
    <property type="entry name" value="PX_domain"/>
    <property type="match status" value="1"/>
</dbReference>
<dbReference type="SUPFAM" id="SSF64268">
    <property type="entry name" value="PX domain"/>
    <property type="match status" value="1"/>
</dbReference>
<feature type="domain" description="PX" evidence="8">
    <location>
        <begin position="229"/>
        <end position="371"/>
    </location>
</feature>